<evidence type="ECO:0000313" key="1">
    <source>
        <dbReference type="EMBL" id="KAE9522687.1"/>
    </source>
</evidence>
<gene>
    <name evidence="1" type="ORF">AGLY_016909</name>
</gene>
<dbReference type="OrthoDB" id="6614092at2759"/>
<organism evidence="1 2">
    <name type="scientific">Aphis glycines</name>
    <name type="common">Soybean aphid</name>
    <dbReference type="NCBI Taxonomy" id="307491"/>
    <lineage>
        <taxon>Eukaryota</taxon>
        <taxon>Metazoa</taxon>
        <taxon>Ecdysozoa</taxon>
        <taxon>Arthropoda</taxon>
        <taxon>Hexapoda</taxon>
        <taxon>Insecta</taxon>
        <taxon>Pterygota</taxon>
        <taxon>Neoptera</taxon>
        <taxon>Paraneoptera</taxon>
        <taxon>Hemiptera</taxon>
        <taxon>Sternorrhyncha</taxon>
        <taxon>Aphidomorpha</taxon>
        <taxon>Aphidoidea</taxon>
        <taxon>Aphididae</taxon>
        <taxon>Aphidini</taxon>
        <taxon>Aphis</taxon>
        <taxon>Aphis</taxon>
    </lineage>
</organism>
<dbReference type="Proteomes" id="UP000475862">
    <property type="component" value="Unassembled WGS sequence"/>
</dbReference>
<dbReference type="AlphaFoldDB" id="A0A6G0SYF2"/>
<reference evidence="1 2" key="1">
    <citation type="submission" date="2019-08" db="EMBL/GenBank/DDBJ databases">
        <title>The genome of the soybean aphid Biotype 1, its phylome, world population structure and adaptation to the North American continent.</title>
        <authorList>
            <person name="Giordano R."/>
            <person name="Donthu R.K."/>
            <person name="Hernandez A.G."/>
            <person name="Wright C.L."/>
            <person name="Zimin A.V."/>
        </authorList>
    </citation>
    <scope>NUCLEOTIDE SEQUENCE [LARGE SCALE GENOMIC DNA]</scope>
    <source>
        <tissue evidence="1">Whole aphids</tissue>
    </source>
</reference>
<keyword evidence="2" id="KW-1185">Reference proteome</keyword>
<protein>
    <submittedName>
        <fullName evidence="1">Uncharacterized protein</fullName>
    </submittedName>
</protein>
<dbReference type="EMBL" id="VYZN01000802">
    <property type="protein sequence ID" value="KAE9522687.1"/>
    <property type="molecule type" value="Genomic_DNA"/>
</dbReference>
<comment type="caution">
    <text evidence="1">The sequence shown here is derived from an EMBL/GenBank/DDBJ whole genome shotgun (WGS) entry which is preliminary data.</text>
</comment>
<evidence type="ECO:0000313" key="2">
    <source>
        <dbReference type="Proteomes" id="UP000475862"/>
    </source>
</evidence>
<proteinExistence type="predicted"/>
<sequence length="256" mass="29580">MTIRSRTSIYLIEQPIASIPSNRLPSNGEALGYFFHMYRIEKKSFNYSCINVIEEVIFIWNKVRIPTAWKDNAVNKHHIFELLIGAVFQALLPLATSGPDNRLFEQFQSYWSEINQSTYITANQTIILRITDERRNDIVKFCQEMLQIKQVRDDYRELLELFIMFLGTEPTRGIRFMTPGATSHARRIAKVRDKGLEEICVFIVTSYIKNSFTATFAACAPNNDLQLMKTLINYDNLDISNATVKKDDATFVVSVR</sequence>
<name>A0A6G0SYF2_APHGL</name>
<accession>A0A6G0SYF2</accession>